<organism evidence="2 3">
    <name type="scientific">Naja naja</name>
    <name type="common">Indian cobra</name>
    <dbReference type="NCBI Taxonomy" id="35670"/>
    <lineage>
        <taxon>Eukaryota</taxon>
        <taxon>Metazoa</taxon>
        <taxon>Chordata</taxon>
        <taxon>Craniata</taxon>
        <taxon>Vertebrata</taxon>
        <taxon>Euteleostomi</taxon>
        <taxon>Lepidosauria</taxon>
        <taxon>Squamata</taxon>
        <taxon>Bifurcata</taxon>
        <taxon>Unidentata</taxon>
        <taxon>Episquamata</taxon>
        <taxon>Toxicofera</taxon>
        <taxon>Serpentes</taxon>
        <taxon>Colubroidea</taxon>
        <taxon>Elapidae</taxon>
        <taxon>Elapinae</taxon>
        <taxon>Naja</taxon>
    </lineage>
</organism>
<evidence type="ECO:0000313" key="2">
    <source>
        <dbReference type="Ensembl" id="ENSNNAP00000021754.1"/>
    </source>
</evidence>
<proteinExistence type="predicted"/>
<sequence length="131" mass="13392">MGPWFHCPTLFGHQPPSQALLCRASRRPLPGAAQVFCCPQSDQPLPVRCRGASCLQFGGHLQGAPPPRAASSEISGPASWGKAGVGGLGPSRDSAVAPRKGPPHLWILVGCASSQKAVGPARAPWPGVGCG</sequence>
<reference evidence="2" key="2">
    <citation type="submission" date="2025-09" db="UniProtKB">
        <authorList>
            <consortium name="Ensembl"/>
        </authorList>
    </citation>
    <scope>IDENTIFICATION</scope>
</reference>
<dbReference type="Ensembl" id="ENSNNAT00000022810.1">
    <property type="protein sequence ID" value="ENSNNAP00000021754.1"/>
    <property type="gene ID" value="ENSNNAG00000014392.1"/>
</dbReference>
<evidence type="ECO:0000313" key="3">
    <source>
        <dbReference type="Proteomes" id="UP000694559"/>
    </source>
</evidence>
<reference evidence="2" key="1">
    <citation type="submission" date="2025-08" db="UniProtKB">
        <authorList>
            <consortium name="Ensembl"/>
        </authorList>
    </citation>
    <scope>IDENTIFICATION</scope>
</reference>
<dbReference type="Proteomes" id="UP000694559">
    <property type="component" value="Unplaced"/>
</dbReference>
<feature type="region of interest" description="Disordered" evidence="1">
    <location>
        <begin position="65"/>
        <end position="99"/>
    </location>
</feature>
<protein>
    <submittedName>
        <fullName evidence="2">Uncharacterized protein</fullName>
    </submittedName>
</protein>
<name>A0A8C6XZD3_NAJNA</name>
<keyword evidence="3" id="KW-1185">Reference proteome</keyword>
<accession>A0A8C6XZD3</accession>
<evidence type="ECO:0000256" key="1">
    <source>
        <dbReference type="SAM" id="MobiDB-lite"/>
    </source>
</evidence>
<dbReference type="AlphaFoldDB" id="A0A8C6XZD3"/>